<sequence length="409" mass="45318">MSNYPDEKSNNPTAIYLEPPVPAPQQQQNQYQAPLSPPPAYTQEASYAPRDSTYQEYNPQPQTYQAPPGSVSHLPPGNQGDQAPLATGHYDRKGGEYPAYQGASPGARDPDDHNRAGSSNYPLYQPNNSLSPYNQTPGAVPQDRIPSPNGESKGLSLASFFGSTGPPPMWQRQPPQHMRYDQFPPMCLVSNQTDLSKGFPEVAPPCQLCVHPFATHDISEEDWKRFLADIKKAGSLSVGQRIKSNAIPLIIGVGLFGGFLMTGGIEKRMKANNRNAAGDIVDNWNHYFFGPRRMEAVLCQGSERLSGREGAAPLGDYDQLRKANGLRRRASSSSSSSSSSSDSEDDRSRNKHGFGSSASHQFDKRQRRAARREARTEKRQEKRARKAERRSGKARRERSEPYQLFIQAI</sequence>
<evidence type="ECO:0000313" key="3">
    <source>
        <dbReference type="EMBL" id="KAG2107217.1"/>
    </source>
</evidence>
<feature type="compositionally biased region" description="Polar residues" evidence="1">
    <location>
        <begin position="116"/>
        <end position="137"/>
    </location>
</feature>
<dbReference type="AlphaFoldDB" id="A0A9P7F6C7"/>
<feature type="region of interest" description="Disordered" evidence="1">
    <location>
        <begin position="1"/>
        <end position="152"/>
    </location>
</feature>
<dbReference type="RefSeq" id="XP_041292095.1">
    <property type="nucleotide sequence ID" value="XM_041437537.1"/>
</dbReference>
<keyword evidence="2" id="KW-1133">Transmembrane helix</keyword>
<protein>
    <submittedName>
        <fullName evidence="3">Uncharacterized protein</fullName>
    </submittedName>
</protein>
<comment type="caution">
    <text evidence="3">The sequence shown here is derived from an EMBL/GenBank/DDBJ whole genome shotgun (WGS) entry which is preliminary data.</text>
</comment>
<evidence type="ECO:0000256" key="1">
    <source>
        <dbReference type="SAM" id="MobiDB-lite"/>
    </source>
</evidence>
<dbReference type="Pfam" id="PF15496">
    <property type="entry name" value="DUF4646"/>
    <property type="match status" value="1"/>
</dbReference>
<evidence type="ECO:0000313" key="4">
    <source>
        <dbReference type="Proteomes" id="UP000823399"/>
    </source>
</evidence>
<feature type="compositionally biased region" description="Basic residues" evidence="1">
    <location>
        <begin position="381"/>
        <end position="396"/>
    </location>
</feature>
<dbReference type="Proteomes" id="UP000823399">
    <property type="component" value="Unassembled WGS sequence"/>
</dbReference>
<dbReference type="GeneID" id="64699796"/>
<keyword evidence="4" id="KW-1185">Reference proteome</keyword>
<evidence type="ECO:0000256" key="2">
    <source>
        <dbReference type="SAM" id="Phobius"/>
    </source>
</evidence>
<feature type="transmembrane region" description="Helical" evidence="2">
    <location>
        <begin position="246"/>
        <end position="265"/>
    </location>
</feature>
<feature type="compositionally biased region" description="Polar residues" evidence="1">
    <location>
        <begin position="52"/>
        <end position="65"/>
    </location>
</feature>
<proteinExistence type="predicted"/>
<gene>
    <name evidence="3" type="ORF">F5147DRAFT_698163</name>
</gene>
<feature type="region of interest" description="Disordered" evidence="1">
    <location>
        <begin position="323"/>
        <end position="409"/>
    </location>
</feature>
<accession>A0A9P7F6C7</accession>
<feature type="compositionally biased region" description="Low complexity" evidence="1">
    <location>
        <begin position="331"/>
        <end position="341"/>
    </location>
</feature>
<keyword evidence="2" id="KW-0812">Transmembrane</keyword>
<name>A0A9P7F6C7_9AGAM</name>
<feature type="compositionally biased region" description="Low complexity" evidence="1">
    <location>
        <begin position="24"/>
        <end position="34"/>
    </location>
</feature>
<dbReference type="EMBL" id="JABBWM010000032">
    <property type="protein sequence ID" value="KAG2107217.1"/>
    <property type="molecule type" value="Genomic_DNA"/>
</dbReference>
<dbReference type="InterPro" id="IPR028018">
    <property type="entry name" value="DUF4646"/>
</dbReference>
<keyword evidence="2" id="KW-0472">Membrane</keyword>
<organism evidence="3 4">
    <name type="scientific">Suillus discolor</name>
    <dbReference type="NCBI Taxonomy" id="1912936"/>
    <lineage>
        <taxon>Eukaryota</taxon>
        <taxon>Fungi</taxon>
        <taxon>Dikarya</taxon>
        <taxon>Basidiomycota</taxon>
        <taxon>Agaricomycotina</taxon>
        <taxon>Agaricomycetes</taxon>
        <taxon>Agaricomycetidae</taxon>
        <taxon>Boletales</taxon>
        <taxon>Suillineae</taxon>
        <taxon>Suillaceae</taxon>
        <taxon>Suillus</taxon>
    </lineage>
</organism>
<reference evidence="3" key="1">
    <citation type="journal article" date="2020" name="New Phytol.">
        <title>Comparative genomics reveals dynamic genome evolution in host specialist ectomycorrhizal fungi.</title>
        <authorList>
            <person name="Lofgren L.A."/>
            <person name="Nguyen N.H."/>
            <person name="Vilgalys R."/>
            <person name="Ruytinx J."/>
            <person name="Liao H.L."/>
            <person name="Branco S."/>
            <person name="Kuo A."/>
            <person name="LaButti K."/>
            <person name="Lipzen A."/>
            <person name="Andreopoulos W."/>
            <person name="Pangilinan J."/>
            <person name="Riley R."/>
            <person name="Hundley H."/>
            <person name="Na H."/>
            <person name="Barry K."/>
            <person name="Grigoriev I.V."/>
            <person name="Stajich J.E."/>
            <person name="Kennedy P.G."/>
        </authorList>
    </citation>
    <scope>NUCLEOTIDE SEQUENCE</scope>
    <source>
        <strain evidence="3">FC423</strain>
    </source>
</reference>
<feature type="compositionally biased region" description="Basic and acidic residues" evidence="1">
    <location>
        <begin position="371"/>
        <end position="380"/>
    </location>
</feature>
<dbReference type="OrthoDB" id="5314275at2759"/>